<accession>A0ABM9I478</accession>
<sequence length="122" mass="13166">MPRYVVRLTEAEHQRLEELWSKGRHAATTATPAHILLKADKSEAGPDWRDGAIVPALDTSLSTVHRARQEFVSPAWRRPCTATRPPGRGPASLVGSRSPTSCRTAGDSPHAEARELAGHGGN</sequence>
<protein>
    <submittedName>
        <fullName evidence="2">Uncharacterized protein</fullName>
    </submittedName>
</protein>
<organism evidence="2 3">
    <name type="scientific">Methylocaldum szegediense</name>
    <dbReference type="NCBI Taxonomy" id="73780"/>
    <lineage>
        <taxon>Bacteria</taxon>
        <taxon>Pseudomonadati</taxon>
        <taxon>Pseudomonadota</taxon>
        <taxon>Gammaproteobacteria</taxon>
        <taxon>Methylococcales</taxon>
        <taxon>Methylococcaceae</taxon>
        <taxon>Methylocaldum</taxon>
    </lineage>
</organism>
<evidence type="ECO:0000313" key="3">
    <source>
        <dbReference type="Proteomes" id="UP001162030"/>
    </source>
</evidence>
<dbReference type="EMBL" id="OX458333">
    <property type="protein sequence ID" value="CAI8874702.1"/>
    <property type="molecule type" value="Genomic_DNA"/>
</dbReference>
<proteinExistence type="predicted"/>
<gene>
    <name evidence="2" type="ORF">MSZNOR_2949</name>
</gene>
<feature type="compositionally biased region" description="Basic and acidic residues" evidence="1">
    <location>
        <begin position="109"/>
        <end position="122"/>
    </location>
</feature>
<evidence type="ECO:0000313" key="2">
    <source>
        <dbReference type="EMBL" id="CAI8874702.1"/>
    </source>
</evidence>
<keyword evidence="3" id="KW-1185">Reference proteome</keyword>
<dbReference type="Proteomes" id="UP001162030">
    <property type="component" value="Chromosome"/>
</dbReference>
<feature type="region of interest" description="Disordered" evidence="1">
    <location>
        <begin position="78"/>
        <end position="122"/>
    </location>
</feature>
<name>A0ABM9I478_9GAMM</name>
<evidence type="ECO:0000256" key="1">
    <source>
        <dbReference type="SAM" id="MobiDB-lite"/>
    </source>
</evidence>
<reference evidence="2 3" key="1">
    <citation type="submission" date="2023-03" db="EMBL/GenBank/DDBJ databases">
        <authorList>
            <person name="Pearce D."/>
        </authorList>
    </citation>
    <scope>NUCLEOTIDE SEQUENCE [LARGE SCALE GENOMIC DNA]</scope>
    <source>
        <strain evidence="2">Msz</strain>
    </source>
</reference>